<evidence type="ECO:0000256" key="4">
    <source>
        <dbReference type="ARBA" id="ARBA00022964"/>
    </source>
</evidence>
<dbReference type="AlphaFoldDB" id="A0A2T3ANK4"/>
<dbReference type="GO" id="GO:0016706">
    <property type="term" value="F:2-oxoglutarate-dependent dioxygenase activity"/>
    <property type="evidence" value="ECO:0007669"/>
    <property type="project" value="TreeGrafter"/>
</dbReference>
<dbReference type="Pfam" id="PF02668">
    <property type="entry name" value="TauD"/>
    <property type="match status" value="1"/>
</dbReference>
<dbReference type="EMBL" id="KZ678372">
    <property type="protein sequence ID" value="PSS05242.1"/>
    <property type="molecule type" value="Genomic_DNA"/>
</dbReference>
<dbReference type="GO" id="GO:0005737">
    <property type="term" value="C:cytoplasm"/>
    <property type="evidence" value="ECO:0007669"/>
    <property type="project" value="TreeGrafter"/>
</dbReference>
<proteinExistence type="inferred from homology"/>
<keyword evidence="9" id="KW-1185">Reference proteome</keyword>
<evidence type="ECO:0000313" key="8">
    <source>
        <dbReference type="EMBL" id="PSS05242.1"/>
    </source>
</evidence>
<protein>
    <recommendedName>
        <fullName evidence="7">TauD/TfdA-like domain-containing protein</fullName>
    </recommendedName>
</protein>
<evidence type="ECO:0000256" key="3">
    <source>
        <dbReference type="ARBA" id="ARBA00022723"/>
    </source>
</evidence>
<dbReference type="Gene3D" id="3.60.130.10">
    <property type="entry name" value="Clavaminate synthase-like"/>
    <property type="match status" value="1"/>
</dbReference>
<feature type="domain" description="TauD/TfdA-like" evidence="7">
    <location>
        <begin position="43"/>
        <end position="335"/>
    </location>
</feature>
<dbReference type="GO" id="GO:0046872">
    <property type="term" value="F:metal ion binding"/>
    <property type="evidence" value="ECO:0007669"/>
    <property type="project" value="UniProtKB-KW"/>
</dbReference>
<dbReference type="SUPFAM" id="SSF51197">
    <property type="entry name" value="Clavaminate synthase-like"/>
    <property type="match status" value="1"/>
</dbReference>
<reference evidence="8 9" key="1">
    <citation type="journal article" date="2018" name="Mycol. Prog.">
        <title>Coniella lustricola, a new species from submerged detritus.</title>
        <authorList>
            <person name="Raudabaugh D.B."/>
            <person name="Iturriaga T."/>
            <person name="Carver A."/>
            <person name="Mondo S."/>
            <person name="Pangilinan J."/>
            <person name="Lipzen A."/>
            <person name="He G."/>
            <person name="Amirebrahimi M."/>
            <person name="Grigoriev I.V."/>
            <person name="Miller A.N."/>
        </authorList>
    </citation>
    <scope>NUCLEOTIDE SEQUENCE [LARGE SCALE GENOMIC DNA]</scope>
    <source>
        <strain evidence="8 9">B22-T-1</strain>
    </source>
</reference>
<keyword evidence="4" id="KW-0223">Dioxygenase</keyword>
<dbReference type="InterPro" id="IPR042098">
    <property type="entry name" value="TauD-like_sf"/>
</dbReference>
<dbReference type="STRING" id="2025994.A0A2T3ANK4"/>
<evidence type="ECO:0000259" key="7">
    <source>
        <dbReference type="Pfam" id="PF02668"/>
    </source>
</evidence>
<evidence type="ECO:0000256" key="2">
    <source>
        <dbReference type="ARBA" id="ARBA00005896"/>
    </source>
</evidence>
<dbReference type="InterPro" id="IPR003819">
    <property type="entry name" value="TauD/TfdA-like"/>
</dbReference>
<evidence type="ECO:0000256" key="1">
    <source>
        <dbReference type="ARBA" id="ARBA00001954"/>
    </source>
</evidence>
<evidence type="ECO:0000256" key="6">
    <source>
        <dbReference type="ARBA" id="ARBA00023004"/>
    </source>
</evidence>
<dbReference type="InParanoid" id="A0A2T3ANK4"/>
<dbReference type="InterPro" id="IPR051323">
    <property type="entry name" value="AtsK-like"/>
</dbReference>
<dbReference type="OrthoDB" id="10257314at2759"/>
<keyword evidence="6" id="KW-0408">Iron</keyword>
<name>A0A2T3ANK4_9PEZI</name>
<keyword evidence="5" id="KW-0560">Oxidoreductase</keyword>
<dbReference type="PANTHER" id="PTHR30468">
    <property type="entry name" value="ALPHA-KETOGLUTARATE-DEPENDENT SULFONATE DIOXYGENASE"/>
    <property type="match status" value="1"/>
</dbReference>
<dbReference type="PANTHER" id="PTHR30468:SF10">
    <property type="entry name" value="TAUD_TFDA-LIKE DOMAIN-CONTAINING PROTEIN"/>
    <property type="match status" value="1"/>
</dbReference>
<sequence>MAPAATADIPIHSVEGITGSKQTSYPVPLKLSGALDGLSWEDTTPVIGREFVGVNIVDDILNAPNAEERLRDLAITISQRGVVFFRAQDNLTDGLQKQFIQALGVHSGKPSTSTLHVHPILNGTNEFGVAGDNQISTISSLARKKIFAESGDAQRNKRRYDSAQWHSDIQFEPCPADYTSLRLTELPETGGDTLWASGYELYDRFSRAYQVFFEGLTATFTGDGFIAAAERDPENVKIYEEARGSPLHVGKGLTTVHPIVRTNPVTGWKSLFAVGPFPKVINELEAEESRELLNKFSRTVAESHDLQVRFKWRNKNDIAIWDNRSAFHTATFDYQG</sequence>
<comment type="cofactor">
    <cofactor evidence="1">
        <name>Fe(2+)</name>
        <dbReference type="ChEBI" id="CHEBI:29033"/>
    </cofactor>
</comment>
<dbReference type="Proteomes" id="UP000241462">
    <property type="component" value="Unassembled WGS sequence"/>
</dbReference>
<evidence type="ECO:0000313" key="9">
    <source>
        <dbReference type="Proteomes" id="UP000241462"/>
    </source>
</evidence>
<gene>
    <name evidence="8" type="ORF">BD289DRAFT_339713</name>
</gene>
<evidence type="ECO:0000256" key="5">
    <source>
        <dbReference type="ARBA" id="ARBA00023002"/>
    </source>
</evidence>
<keyword evidence="3" id="KW-0479">Metal-binding</keyword>
<organism evidence="8 9">
    <name type="scientific">Coniella lustricola</name>
    <dbReference type="NCBI Taxonomy" id="2025994"/>
    <lineage>
        <taxon>Eukaryota</taxon>
        <taxon>Fungi</taxon>
        <taxon>Dikarya</taxon>
        <taxon>Ascomycota</taxon>
        <taxon>Pezizomycotina</taxon>
        <taxon>Sordariomycetes</taxon>
        <taxon>Sordariomycetidae</taxon>
        <taxon>Diaporthales</taxon>
        <taxon>Schizoparmaceae</taxon>
        <taxon>Coniella</taxon>
    </lineage>
</organism>
<comment type="similarity">
    <text evidence="2">Belongs to the TfdA dioxygenase family.</text>
</comment>
<accession>A0A2T3ANK4</accession>
<feature type="non-terminal residue" evidence="8">
    <location>
        <position position="336"/>
    </location>
</feature>